<feature type="compositionally biased region" description="Basic and acidic residues" evidence="1">
    <location>
        <begin position="55"/>
        <end position="68"/>
    </location>
</feature>
<feature type="region of interest" description="Disordered" evidence="1">
    <location>
        <begin position="53"/>
        <end position="80"/>
    </location>
</feature>
<name>A0ABN7AL74_9HEMI</name>
<keyword evidence="3" id="KW-1185">Reference proteome</keyword>
<gene>
    <name evidence="2" type="ORF">NTJ_05602</name>
</gene>
<reference evidence="2 3" key="1">
    <citation type="submission" date="2023-09" db="EMBL/GenBank/DDBJ databases">
        <title>Nesidiocoris tenuis whole genome shotgun sequence.</title>
        <authorList>
            <person name="Shibata T."/>
            <person name="Shimoda M."/>
            <person name="Kobayashi T."/>
            <person name="Uehara T."/>
        </authorList>
    </citation>
    <scope>NUCLEOTIDE SEQUENCE [LARGE SCALE GENOMIC DNA]</scope>
    <source>
        <strain evidence="2 3">Japan</strain>
    </source>
</reference>
<evidence type="ECO:0000313" key="2">
    <source>
        <dbReference type="EMBL" id="BES92793.1"/>
    </source>
</evidence>
<organism evidence="2 3">
    <name type="scientific">Nesidiocoris tenuis</name>
    <dbReference type="NCBI Taxonomy" id="355587"/>
    <lineage>
        <taxon>Eukaryota</taxon>
        <taxon>Metazoa</taxon>
        <taxon>Ecdysozoa</taxon>
        <taxon>Arthropoda</taxon>
        <taxon>Hexapoda</taxon>
        <taxon>Insecta</taxon>
        <taxon>Pterygota</taxon>
        <taxon>Neoptera</taxon>
        <taxon>Paraneoptera</taxon>
        <taxon>Hemiptera</taxon>
        <taxon>Heteroptera</taxon>
        <taxon>Panheteroptera</taxon>
        <taxon>Cimicomorpha</taxon>
        <taxon>Miridae</taxon>
        <taxon>Dicyphina</taxon>
        <taxon>Nesidiocoris</taxon>
    </lineage>
</organism>
<sequence>MAHSCQKEYLIESTLKGPICLPVSDGLSSEGNLLIFLDRKRVTSKAEGTLNILQDSRKGNDESAEGEKAAALPPGTSIPQESSARRFRFYPSITQLSPATQNSIWAIYLRKNGFPKLAILEENQTLVGNEGGDGIPRFLHE</sequence>
<dbReference type="Proteomes" id="UP001307889">
    <property type="component" value="Chromosome 3"/>
</dbReference>
<evidence type="ECO:0000313" key="3">
    <source>
        <dbReference type="Proteomes" id="UP001307889"/>
    </source>
</evidence>
<proteinExistence type="predicted"/>
<dbReference type="EMBL" id="AP028911">
    <property type="protein sequence ID" value="BES92793.1"/>
    <property type="molecule type" value="Genomic_DNA"/>
</dbReference>
<evidence type="ECO:0000256" key="1">
    <source>
        <dbReference type="SAM" id="MobiDB-lite"/>
    </source>
</evidence>
<protein>
    <submittedName>
        <fullName evidence="2">Uncharacterized protein</fullName>
    </submittedName>
</protein>
<accession>A0ABN7AL74</accession>